<evidence type="ECO:0000313" key="1">
    <source>
        <dbReference type="EMBL" id="KAJ3553745.1"/>
    </source>
</evidence>
<dbReference type="Proteomes" id="UP001148662">
    <property type="component" value="Unassembled WGS sequence"/>
</dbReference>
<accession>A0ACC1T5U9</accession>
<reference evidence="1" key="1">
    <citation type="submission" date="2022-07" db="EMBL/GenBank/DDBJ databases">
        <title>Genome Sequence of Phlebia brevispora.</title>
        <authorList>
            <person name="Buettner E."/>
        </authorList>
    </citation>
    <scope>NUCLEOTIDE SEQUENCE</scope>
    <source>
        <strain evidence="1">MPL23</strain>
    </source>
</reference>
<proteinExistence type="predicted"/>
<evidence type="ECO:0000313" key="2">
    <source>
        <dbReference type="Proteomes" id="UP001148662"/>
    </source>
</evidence>
<comment type="caution">
    <text evidence="1">The sequence shown here is derived from an EMBL/GenBank/DDBJ whole genome shotgun (WGS) entry which is preliminary data.</text>
</comment>
<protein>
    <submittedName>
        <fullName evidence="1">Uncharacterized protein</fullName>
    </submittedName>
</protein>
<organism evidence="1 2">
    <name type="scientific">Phlebia brevispora</name>
    <dbReference type="NCBI Taxonomy" id="194682"/>
    <lineage>
        <taxon>Eukaryota</taxon>
        <taxon>Fungi</taxon>
        <taxon>Dikarya</taxon>
        <taxon>Basidiomycota</taxon>
        <taxon>Agaricomycotina</taxon>
        <taxon>Agaricomycetes</taxon>
        <taxon>Polyporales</taxon>
        <taxon>Meruliaceae</taxon>
        <taxon>Phlebia</taxon>
    </lineage>
</organism>
<dbReference type="EMBL" id="JANHOG010000503">
    <property type="protein sequence ID" value="KAJ3553745.1"/>
    <property type="molecule type" value="Genomic_DNA"/>
</dbReference>
<name>A0ACC1T5U9_9APHY</name>
<gene>
    <name evidence="1" type="ORF">NM688_g3454</name>
</gene>
<keyword evidence="2" id="KW-1185">Reference proteome</keyword>
<sequence length="310" mass="35537">MSTRAPDRVSASTRRSRRGQQAKHLDLGAHLAAKDRSTSATTYTMGKLNIAHHKSYHPYRRDNIERVRRDEEEARLNEAAKEGKMMLADAEARIELLRKRVGLPSQSTSNAEEHDTLVETRPSSLTSGGHINLFEDLERKTLQVAGKPAKNSPALTEQGIPLAPSEKDRKPWYSDRDHEKNRGIDGDRRTRELARQSAQDPLTSINRQLSRRTADSESSRPKATTRLPPPAPYNSRPEVSERLTRESSERQRALELIKRKRRQLEGSETPSTVHGGYGDVFNRREVEEAHRNRDRRRHGDEHSWRSGRRW</sequence>